<evidence type="ECO:0000313" key="3">
    <source>
        <dbReference type="Proteomes" id="UP000012283"/>
    </source>
</evidence>
<sequence>MKKYTLLFCSIFVFVLLSACGQQSREDVVQKLEKMAEDMSSYQAQAMMTLQTGKEEQSYRIEVAHKKKNFYRVLLKNEQDEEGSQIILRNEEGVFVLTPALNKSFKFQSEWPNNNSQPYLFQSLVQDVVDDSDATFTATDNYYEFETKTSYESNSNLPYQAIYFDKKTYAPVRVKVMDQDKNTLVNVEFSSFDTDVDLPDDTFNRESNMTSSIFGVPVMAQEDLPSDLTVYYPTETLGAELVKEDQMDIENGQRVMLSYEGEKNFTVIQETITSVTTSAQSPENVNGEPVNLGFTVGALSSHTLEWQYDGVDYYLASDQLTKQEMIDVASSMTTQGSK</sequence>
<feature type="chain" id="PRO_5038365233" evidence="1">
    <location>
        <begin position="20"/>
        <end position="338"/>
    </location>
</feature>
<keyword evidence="1" id="KW-0732">Signal</keyword>
<dbReference type="PANTHER" id="PTHR37507:SF2">
    <property type="entry name" value="SPORULATION PROTEIN YDCC"/>
    <property type="match status" value="1"/>
</dbReference>
<dbReference type="InterPro" id="IPR029046">
    <property type="entry name" value="LolA/LolB/LppX"/>
</dbReference>
<dbReference type="STRING" id="1308866.J416_11125"/>
<dbReference type="RefSeq" id="WP_003470842.1">
    <property type="nucleotide sequence ID" value="NZ_APML01000046.1"/>
</dbReference>
<dbReference type="PROSITE" id="PS51257">
    <property type="entry name" value="PROKAR_LIPOPROTEIN"/>
    <property type="match status" value="1"/>
</dbReference>
<comment type="caution">
    <text evidence="2">The sequence shown here is derived from an EMBL/GenBank/DDBJ whole genome shotgun (WGS) entry which is preliminary data.</text>
</comment>
<evidence type="ECO:0000313" key="2">
    <source>
        <dbReference type="EMBL" id="ENH96389.1"/>
    </source>
</evidence>
<dbReference type="InterPro" id="IPR052944">
    <property type="entry name" value="Sporulation_related"/>
</dbReference>
<protein>
    <submittedName>
        <fullName evidence="2">Uncharacterized protein</fullName>
    </submittedName>
</protein>
<evidence type="ECO:0000256" key="1">
    <source>
        <dbReference type="SAM" id="SignalP"/>
    </source>
</evidence>
<feature type="signal peptide" evidence="1">
    <location>
        <begin position="1"/>
        <end position="19"/>
    </location>
</feature>
<organism evidence="2 3">
    <name type="scientific">Gracilibacillus halophilus YIM-C55.5</name>
    <dbReference type="NCBI Taxonomy" id="1308866"/>
    <lineage>
        <taxon>Bacteria</taxon>
        <taxon>Bacillati</taxon>
        <taxon>Bacillota</taxon>
        <taxon>Bacilli</taxon>
        <taxon>Bacillales</taxon>
        <taxon>Bacillaceae</taxon>
        <taxon>Gracilibacillus</taxon>
    </lineage>
</organism>
<dbReference type="PATRIC" id="fig|1308866.3.peg.2257"/>
<reference evidence="2 3" key="1">
    <citation type="submission" date="2013-03" db="EMBL/GenBank/DDBJ databases">
        <title>Draft genome sequence of Gracibacillus halophilus YIM-C55.5, a moderately halophilic and thermophilic organism from the Xiaochaidamu salt lake.</title>
        <authorList>
            <person name="Sugumar T."/>
            <person name="Polireddy D.R."/>
            <person name="Antony A."/>
            <person name="Madhava Y.R."/>
            <person name="Sivakumar N."/>
        </authorList>
    </citation>
    <scope>NUCLEOTIDE SEQUENCE [LARGE SCALE GENOMIC DNA]</scope>
    <source>
        <strain evidence="2 3">YIM-C55.5</strain>
    </source>
</reference>
<dbReference type="PANTHER" id="PTHR37507">
    <property type="entry name" value="SPORULATION PROTEIN YDCC"/>
    <property type="match status" value="1"/>
</dbReference>
<dbReference type="EMBL" id="APML01000046">
    <property type="protein sequence ID" value="ENH96389.1"/>
    <property type="molecule type" value="Genomic_DNA"/>
</dbReference>
<dbReference type="AlphaFoldDB" id="N4WAV0"/>
<dbReference type="eggNOG" id="COG2834">
    <property type="taxonomic scope" value="Bacteria"/>
</dbReference>
<dbReference type="OrthoDB" id="9785380at2"/>
<gene>
    <name evidence="2" type="ORF">J416_11125</name>
</gene>
<dbReference type="Proteomes" id="UP000012283">
    <property type="component" value="Unassembled WGS sequence"/>
</dbReference>
<proteinExistence type="predicted"/>
<dbReference type="SUPFAM" id="SSF89392">
    <property type="entry name" value="Prokaryotic lipoproteins and lipoprotein localization factors"/>
    <property type="match status" value="1"/>
</dbReference>
<dbReference type="Gene3D" id="2.50.20.10">
    <property type="entry name" value="Lipoprotein localisation LolA/LolB/LppX"/>
    <property type="match status" value="1"/>
</dbReference>
<accession>N4WAV0</accession>
<name>N4WAV0_9BACI</name>
<keyword evidence="3" id="KW-1185">Reference proteome</keyword>